<dbReference type="Proteomes" id="UP001060012">
    <property type="component" value="Chromosome"/>
</dbReference>
<dbReference type="PANTHER" id="PTHR36302:SF1">
    <property type="entry name" value="COPPER CHAPERONE PCU(A)C"/>
    <property type="match status" value="1"/>
</dbReference>
<evidence type="ECO:0000313" key="2">
    <source>
        <dbReference type="EMBL" id="UTJ07050.1"/>
    </source>
</evidence>
<accession>A0ABY5E5N1</accession>
<dbReference type="InterPro" id="IPR036182">
    <property type="entry name" value="PCuAC_sf"/>
</dbReference>
<protein>
    <submittedName>
        <fullName evidence="2">Copper chaperone PCu(A)C</fullName>
    </submittedName>
</protein>
<dbReference type="InterPro" id="IPR007410">
    <property type="entry name" value="LpqE-like"/>
</dbReference>
<dbReference type="InterPro" id="IPR058248">
    <property type="entry name" value="Lxx211020-like"/>
</dbReference>
<dbReference type="RefSeq" id="WP_254577229.1">
    <property type="nucleotide sequence ID" value="NZ_CP100595.1"/>
</dbReference>
<sequence length="165" mass="17970">MKMKLLSLLFLSASTLFASSLSVKNAYVRATPPSLPNSAAFMEITNTSNETISLVSATSSASNIVELHTHDMKDGVMKMYQVPKIDIKANSTTVLKPGGFHVMLIDLKTKPLKEEMQVEVDLSFSNGQNIKVFAPVKKVMAGMMMKNHGMHNKQKMSCGSGKCGQ</sequence>
<keyword evidence="1" id="KW-0732">Signal</keyword>
<dbReference type="Gene3D" id="2.60.40.1890">
    <property type="entry name" value="PCu(A)C copper chaperone"/>
    <property type="match status" value="1"/>
</dbReference>
<proteinExistence type="predicted"/>
<dbReference type="Pfam" id="PF04314">
    <property type="entry name" value="PCuAC"/>
    <property type="match status" value="1"/>
</dbReference>
<dbReference type="SUPFAM" id="SSF110087">
    <property type="entry name" value="DR1885-like metal-binding protein"/>
    <property type="match status" value="1"/>
</dbReference>
<name>A0ABY5E5N1_9BACT</name>
<reference evidence="2" key="1">
    <citation type="submission" date="2022-07" db="EMBL/GenBank/DDBJ databases">
        <title>Arcobacter roscoffensis sp. nov., a marine bacterium isolated from coastal seawater collected from Roscoff, France.</title>
        <authorList>
            <person name="Pascual J."/>
            <person name="Lepeaux C."/>
            <person name="Methner A."/>
            <person name="Overmann J."/>
        </authorList>
    </citation>
    <scope>NUCLEOTIDE SEQUENCE</scope>
    <source>
        <strain evidence="2">ARW1-2F2</strain>
    </source>
</reference>
<evidence type="ECO:0000313" key="3">
    <source>
        <dbReference type="Proteomes" id="UP001060012"/>
    </source>
</evidence>
<feature type="chain" id="PRO_5047429719" evidence="1">
    <location>
        <begin position="19"/>
        <end position="165"/>
    </location>
</feature>
<organism evidence="2 3">
    <name type="scientific">Arcobacter roscoffensis</name>
    <dbReference type="NCBI Taxonomy" id="2961520"/>
    <lineage>
        <taxon>Bacteria</taxon>
        <taxon>Pseudomonadati</taxon>
        <taxon>Campylobacterota</taxon>
        <taxon>Epsilonproteobacteria</taxon>
        <taxon>Campylobacterales</taxon>
        <taxon>Arcobacteraceae</taxon>
        <taxon>Arcobacter</taxon>
    </lineage>
</organism>
<dbReference type="EMBL" id="CP100595">
    <property type="protein sequence ID" value="UTJ07050.1"/>
    <property type="molecule type" value="Genomic_DNA"/>
</dbReference>
<feature type="signal peptide" evidence="1">
    <location>
        <begin position="1"/>
        <end position="18"/>
    </location>
</feature>
<dbReference type="PANTHER" id="PTHR36302">
    <property type="entry name" value="BLR7088 PROTEIN"/>
    <property type="match status" value="1"/>
</dbReference>
<gene>
    <name evidence="2" type="ORF">NJU99_02845</name>
</gene>
<evidence type="ECO:0000256" key="1">
    <source>
        <dbReference type="SAM" id="SignalP"/>
    </source>
</evidence>
<keyword evidence="3" id="KW-1185">Reference proteome</keyword>